<dbReference type="SMART" id="SM00316">
    <property type="entry name" value="S1"/>
    <property type="match status" value="1"/>
</dbReference>
<dbReference type="PROSITE" id="PS50126">
    <property type="entry name" value="S1"/>
    <property type="match status" value="1"/>
</dbReference>
<dbReference type="EMBL" id="JADIMU010000054">
    <property type="protein sequence ID" value="MBO8443682.1"/>
    <property type="molecule type" value="Genomic_DNA"/>
</dbReference>
<evidence type="ECO:0000256" key="6">
    <source>
        <dbReference type="ARBA" id="ARBA00023163"/>
    </source>
</evidence>
<comment type="similarity">
    <text evidence="7">Belongs to the NusA family.</text>
</comment>
<dbReference type="AlphaFoldDB" id="A0A9D9E998"/>
<evidence type="ECO:0000256" key="5">
    <source>
        <dbReference type="ARBA" id="ARBA00023015"/>
    </source>
</evidence>
<dbReference type="GO" id="GO:0005829">
    <property type="term" value="C:cytosol"/>
    <property type="evidence" value="ECO:0007669"/>
    <property type="project" value="TreeGrafter"/>
</dbReference>
<gene>
    <name evidence="7 9" type="primary">nusA</name>
    <name evidence="9" type="ORF">IAC42_08025</name>
</gene>
<keyword evidence="5 7" id="KW-0805">Transcription regulation</keyword>
<name>A0A9D9E998_9SPIR</name>
<evidence type="ECO:0000256" key="7">
    <source>
        <dbReference type="HAMAP-Rule" id="MF_00945"/>
    </source>
</evidence>
<dbReference type="InterPro" id="IPR015946">
    <property type="entry name" value="KH_dom-like_a/b"/>
</dbReference>
<keyword evidence="1 7" id="KW-0806">Transcription termination</keyword>
<dbReference type="Gene3D" id="3.30.1480.10">
    <property type="entry name" value="NusA, N-terminal domain"/>
    <property type="match status" value="1"/>
</dbReference>
<comment type="subcellular location">
    <subcellularLocation>
        <location evidence="7">Cytoplasm</location>
    </subcellularLocation>
</comment>
<dbReference type="InterPro" id="IPR003029">
    <property type="entry name" value="S1_domain"/>
</dbReference>
<dbReference type="InterPro" id="IPR009019">
    <property type="entry name" value="KH_sf_prok-type"/>
</dbReference>
<feature type="domain" description="S1 motif" evidence="8">
    <location>
        <begin position="136"/>
        <end position="217"/>
    </location>
</feature>
<sequence length="496" mass="55822">MATDLKDAIRQMIEEKNYTHDMVIETIKEFVKAAYKRRYGTDSNVEISFSDDDELTVCARKTVVDEDNYYNEVTEIPLDEAQELVEDVEIGDEVLIPLDLHTFDRGSVQSAKQRAQQSFKEVQNNRTYKEFKAKEGEIILCYVNSILPNGDIRLNVGGGVEGTLPYKNQSPRESYEMGSEVKCYLERVEEADSMKTPQLQNQKGRRQKDVRIVLSRTSPKLVEKLLFIQVPEIYDHEVEIVKIVRNAGIRTKVAVRANSRDIDPVGATVGLKGNRIQSVITEIEGEKIDVVPYDDNPINFIASALTPAHVEKVYLVDMLTKKAIAIVGQKDVGLAIGPKGSNVTLANSLCDWMIEVMTQEQFDALDLAQETRERAEAIFANPQEAVMRPAEEHAEVTKEELGVGEDETLLSELNISKQLVEKLNFHDVYTAEEYFNLTPEELAEIGLSDEEKASIDDCIDVEEETEEEFECPNCGATVKIGTTVCPNCGVEFEFEE</sequence>
<dbReference type="InterPro" id="IPR058582">
    <property type="entry name" value="KH_NusA_2nd"/>
</dbReference>
<dbReference type="FunFam" id="3.30.300.20:FF:000002">
    <property type="entry name" value="Transcription termination/antitermination protein NusA"/>
    <property type="match status" value="1"/>
</dbReference>
<comment type="caution">
    <text evidence="9">The sequence shown here is derived from an EMBL/GenBank/DDBJ whole genome shotgun (WGS) entry which is preliminary data.</text>
</comment>
<dbReference type="GO" id="GO:0031564">
    <property type="term" value="P:transcription antitermination"/>
    <property type="evidence" value="ECO:0007669"/>
    <property type="project" value="UniProtKB-UniRule"/>
</dbReference>
<dbReference type="GO" id="GO:0006353">
    <property type="term" value="P:DNA-templated transcription termination"/>
    <property type="evidence" value="ECO:0007669"/>
    <property type="project" value="UniProtKB-UniRule"/>
</dbReference>
<dbReference type="Pfam" id="PF08529">
    <property type="entry name" value="NusA_N"/>
    <property type="match status" value="1"/>
</dbReference>
<evidence type="ECO:0000313" key="10">
    <source>
        <dbReference type="Proteomes" id="UP000823633"/>
    </source>
</evidence>
<dbReference type="Gene3D" id="2.40.50.140">
    <property type="entry name" value="Nucleic acid-binding proteins"/>
    <property type="match status" value="1"/>
</dbReference>
<reference evidence="9" key="2">
    <citation type="journal article" date="2021" name="PeerJ">
        <title>Extensive microbial diversity within the chicken gut microbiome revealed by metagenomics and culture.</title>
        <authorList>
            <person name="Gilroy R."/>
            <person name="Ravi A."/>
            <person name="Getino M."/>
            <person name="Pursley I."/>
            <person name="Horton D.L."/>
            <person name="Alikhan N.F."/>
            <person name="Baker D."/>
            <person name="Gharbi K."/>
            <person name="Hall N."/>
            <person name="Watson M."/>
            <person name="Adriaenssens E.M."/>
            <person name="Foster-Nyarko E."/>
            <person name="Jarju S."/>
            <person name="Secka A."/>
            <person name="Antonio M."/>
            <person name="Oren A."/>
            <person name="Chaudhuri R.R."/>
            <person name="La Ragione R."/>
            <person name="Hildebrand F."/>
            <person name="Pallen M.J."/>
        </authorList>
    </citation>
    <scope>NUCLEOTIDE SEQUENCE</scope>
    <source>
        <strain evidence="9">11167</strain>
    </source>
</reference>
<evidence type="ECO:0000259" key="8">
    <source>
        <dbReference type="PROSITE" id="PS50126"/>
    </source>
</evidence>
<dbReference type="InterPro" id="IPR030842">
    <property type="entry name" value="TF_NusA_bacterial"/>
</dbReference>
<dbReference type="NCBIfam" id="TIGR01953">
    <property type="entry name" value="NusA"/>
    <property type="match status" value="1"/>
</dbReference>
<dbReference type="InterPro" id="IPR013735">
    <property type="entry name" value="TF_NusA_N"/>
</dbReference>
<dbReference type="Proteomes" id="UP000823633">
    <property type="component" value="Unassembled WGS sequence"/>
</dbReference>
<evidence type="ECO:0000256" key="1">
    <source>
        <dbReference type="ARBA" id="ARBA00022472"/>
    </source>
</evidence>
<dbReference type="SUPFAM" id="SSF54814">
    <property type="entry name" value="Prokaryotic type KH domain (KH-domain type II)"/>
    <property type="match status" value="2"/>
</dbReference>
<evidence type="ECO:0000256" key="2">
    <source>
        <dbReference type="ARBA" id="ARBA00022490"/>
    </source>
</evidence>
<dbReference type="PANTHER" id="PTHR22648:SF0">
    <property type="entry name" value="TRANSCRIPTION TERMINATION_ANTITERMINATION PROTEIN NUSA"/>
    <property type="match status" value="1"/>
</dbReference>
<evidence type="ECO:0000256" key="4">
    <source>
        <dbReference type="ARBA" id="ARBA00022884"/>
    </source>
</evidence>
<keyword evidence="4 7" id="KW-0694">RNA-binding</keyword>
<dbReference type="InterPro" id="IPR010213">
    <property type="entry name" value="TF_NusA"/>
</dbReference>
<keyword evidence="3 7" id="KW-0889">Transcription antitermination</keyword>
<dbReference type="InterPro" id="IPR025249">
    <property type="entry name" value="TF_NusA_KH_1st"/>
</dbReference>
<keyword evidence="6 7" id="KW-0804">Transcription</keyword>
<dbReference type="HAMAP" id="MF_00945_B">
    <property type="entry name" value="NusA_B"/>
    <property type="match status" value="1"/>
</dbReference>
<dbReference type="SUPFAM" id="SSF50249">
    <property type="entry name" value="Nucleic acid-binding proteins"/>
    <property type="match status" value="1"/>
</dbReference>
<dbReference type="InterPro" id="IPR012340">
    <property type="entry name" value="NA-bd_OB-fold"/>
</dbReference>
<dbReference type="Pfam" id="PF26594">
    <property type="entry name" value="KH_NusA_2nd"/>
    <property type="match status" value="1"/>
</dbReference>
<dbReference type="SUPFAM" id="SSF69705">
    <property type="entry name" value="Transcription factor NusA, N-terminal domain"/>
    <property type="match status" value="1"/>
</dbReference>
<evidence type="ECO:0000256" key="3">
    <source>
        <dbReference type="ARBA" id="ARBA00022814"/>
    </source>
</evidence>
<dbReference type="InterPro" id="IPR036555">
    <property type="entry name" value="NusA_N_sf"/>
</dbReference>
<proteinExistence type="inferred from homology"/>
<accession>A0A9D9E998</accession>
<dbReference type="InterPro" id="IPR059113">
    <property type="entry name" value="Znf_ribbon"/>
</dbReference>
<dbReference type="PANTHER" id="PTHR22648">
    <property type="entry name" value="TRANSCRIPTION TERMINATION FACTOR NUSA"/>
    <property type="match status" value="1"/>
</dbReference>
<dbReference type="Gene3D" id="3.30.300.20">
    <property type="match status" value="2"/>
</dbReference>
<dbReference type="Pfam" id="PF13184">
    <property type="entry name" value="KH_NusA_1st"/>
    <property type="match status" value="1"/>
</dbReference>
<reference evidence="9" key="1">
    <citation type="submission" date="2020-10" db="EMBL/GenBank/DDBJ databases">
        <authorList>
            <person name="Gilroy R."/>
        </authorList>
    </citation>
    <scope>NUCLEOTIDE SEQUENCE</scope>
    <source>
        <strain evidence="9">11167</strain>
    </source>
</reference>
<dbReference type="CDD" id="cd02134">
    <property type="entry name" value="KH-II_NusA_rpt1"/>
    <property type="match status" value="1"/>
</dbReference>
<dbReference type="GO" id="GO:0003700">
    <property type="term" value="F:DNA-binding transcription factor activity"/>
    <property type="evidence" value="ECO:0007669"/>
    <property type="project" value="InterPro"/>
</dbReference>
<comment type="subunit">
    <text evidence="7">Monomer. Binds directly to the core enzyme of the DNA-dependent RNA polymerase and to nascent RNA.</text>
</comment>
<organism evidence="9 10">
    <name type="scientific">Candidatus Aphodenecus pullistercoris</name>
    <dbReference type="NCBI Taxonomy" id="2840669"/>
    <lineage>
        <taxon>Bacteria</taxon>
        <taxon>Pseudomonadati</taxon>
        <taxon>Spirochaetota</taxon>
        <taxon>Spirochaetia</taxon>
        <taxon>Spirochaetales</taxon>
        <taxon>Candidatus Aphodenecus</taxon>
    </lineage>
</organism>
<evidence type="ECO:0000313" key="9">
    <source>
        <dbReference type="EMBL" id="MBO8443682.1"/>
    </source>
</evidence>
<keyword evidence="2 7" id="KW-0963">Cytoplasm</keyword>
<dbReference type="Pfam" id="PF13248">
    <property type="entry name" value="Zn_ribbon_3"/>
    <property type="match status" value="1"/>
</dbReference>
<protein>
    <recommendedName>
        <fullName evidence="7">Transcription termination/antitermination protein NusA</fullName>
    </recommendedName>
</protein>
<comment type="function">
    <text evidence="7">Participates in both transcription termination and antitermination.</text>
</comment>
<dbReference type="GO" id="GO:0003723">
    <property type="term" value="F:RNA binding"/>
    <property type="evidence" value="ECO:0007669"/>
    <property type="project" value="UniProtKB-UniRule"/>
</dbReference>